<evidence type="ECO:0000313" key="10">
    <source>
        <dbReference type="Proteomes" id="UP000050827"/>
    </source>
</evidence>
<reference evidence="9 10" key="1">
    <citation type="submission" date="2015-04" db="EMBL/GenBank/DDBJ databases">
        <title>Complete genome of flavobacterium.</title>
        <authorList>
            <person name="Kwon Y.M."/>
            <person name="Kim S.-J."/>
        </authorList>
    </citation>
    <scope>NUCLEOTIDE SEQUENCE [LARGE SCALE GENOMIC DNA]</scope>
    <source>
        <strain evidence="9 10">DK169</strain>
    </source>
</reference>
<comment type="caution">
    <text evidence="9">The sequence shown here is derived from an EMBL/GenBank/DDBJ whole genome shotgun (WGS) entry which is preliminary data.</text>
</comment>
<dbReference type="InterPro" id="IPR050250">
    <property type="entry name" value="Macrolide_Exporter_MacB"/>
</dbReference>
<feature type="domain" description="MacB-like periplasmic core" evidence="8">
    <location>
        <begin position="20"/>
        <end position="209"/>
    </location>
</feature>
<name>A0A0Q1C0I9_9FLAO</name>
<dbReference type="Pfam" id="PF12704">
    <property type="entry name" value="MacB_PCD"/>
    <property type="match status" value="1"/>
</dbReference>
<dbReference type="PROSITE" id="PS51257">
    <property type="entry name" value="PROKAR_LIPOPROTEIN"/>
    <property type="match status" value="1"/>
</dbReference>
<dbReference type="PATRIC" id="fig|1547436.3.peg.2657"/>
<sequence length="799" mass="90053">MFKNYLKIAWRNIVKNKVYSIINIGGLAIGLSCFLLITLYIIKELSYDSYHEKGDQIYRVLHHSSSEDTSSAWVWGNAPVGPALKADFPEILEKVQFSGQSAILLKYGENAFQENDCFYADAAAFDVFSWPLISGDPAMALEAPYSIVLTETTAKKYFGDQDPLGKVIEGVGGRASDGNYTVTGVMKDIPENSHFSFDLLMSMGSFYQSRPAIFDWWGYVDFYTYLLVSENFDEKVFNSKIPSFLEKHIEETSDEDFYNISLESLGNIYLHSEADRQPGIIGSLSNIYIFAIIGLFILIIACINFMNLSTARSLERAKEVGVRKVIGANRKGLIYQFFGESLVLVLLSSVFGLLLVFLALPWMSNLTGLRFYAHDVIEIQLLLFFFGTAILTAFLSGSYPALILSGFKPVSILRGTFRKSPQGANLRKGLVIFQFSLSIALIASTIIVYDQLGYLFNKDMGFDKEQQLVLDFNWDQDVISNMETIKSEFKAMPNVTSVSMSRTVPGSHFPAAGTTVEIASGEMKTFSPYIYEVDNDFIPHYNIEMVAGRAFSRDFPTDSIGSLVINEAAVKAFGYSEPNEIIGKKFDQWGRQGTIIGVAKDFNYLSLHEEIAPLTLRQVPYGQYFSLKLSSNDYYATVSKIRQKWADLVPHRPFLYSFLDTSFNEQYQADIRFRKLFTIFSFLTIFIACLGLFGLVTYSALQRTKEIGIRKVLGAEVTNIIALISKDFIKLVGVALIVAIPFSWFAMDQWLNDFAYRIEIQWWVFVLAGMLALFITFFTISFQAIKAALVNPIKSLRTE</sequence>
<feature type="transmembrane region" description="Helical" evidence="6">
    <location>
        <begin position="382"/>
        <end position="407"/>
    </location>
</feature>
<dbReference type="InterPro" id="IPR003838">
    <property type="entry name" value="ABC3_permease_C"/>
</dbReference>
<dbReference type="STRING" id="346185.AAY42_12865"/>
<keyword evidence="4 6" id="KW-1133">Transmembrane helix</keyword>
<keyword evidence="10" id="KW-1185">Reference proteome</keyword>
<dbReference type="PANTHER" id="PTHR30572">
    <property type="entry name" value="MEMBRANE COMPONENT OF TRANSPORTER-RELATED"/>
    <property type="match status" value="1"/>
</dbReference>
<dbReference type="GO" id="GO:0005886">
    <property type="term" value="C:plasma membrane"/>
    <property type="evidence" value="ECO:0007669"/>
    <property type="project" value="UniProtKB-SubCell"/>
</dbReference>
<keyword evidence="2" id="KW-1003">Cell membrane</keyword>
<feature type="domain" description="ABC3 transporter permease C-terminal" evidence="7">
    <location>
        <begin position="679"/>
        <end position="788"/>
    </location>
</feature>
<keyword evidence="3 6" id="KW-0812">Transmembrane</keyword>
<feature type="transmembrane region" description="Helical" evidence="6">
    <location>
        <begin position="333"/>
        <end position="362"/>
    </location>
</feature>
<feature type="transmembrane region" description="Helical" evidence="6">
    <location>
        <begin position="676"/>
        <end position="701"/>
    </location>
</feature>
<keyword evidence="5 6" id="KW-0472">Membrane</keyword>
<organism evidence="9 10">
    <name type="scientific">Flagellimonas eckloniae</name>
    <dbReference type="NCBI Taxonomy" id="346185"/>
    <lineage>
        <taxon>Bacteria</taxon>
        <taxon>Pseudomonadati</taxon>
        <taxon>Bacteroidota</taxon>
        <taxon>Flavobacteriia</taxon>
        <taxon>Flavobacteriales</taxon>
        <taxon>Flavobacteriaceae</taxon>
        <taxon>Flagellimonas</taxon>
    </lineage>
</organism>
<dbReference type="RefSeq" id="WP_055395854.1">
    <property type="nucleotide sequence ID" value="NZ_LCTZ01000002.1"/>
</dbReference>
<evidence type="ECO:0000256" key="1">
    <source>
        <dbReference type="ARBA" id="ARBA00004651"/>
    </source>
</evidence>
<feature type="domain" description="ABC3 transporter permease C-terminal" evidence="7">
    <location>
        <begin position="292"/>
        <end position="406"/>
    </location>
</feature>
<dbReference type="EMBL" id="LCTZ01000002">
    <property type="protein sequence ID" value="KQC30670.1"/>
    <property type="molecule type" value="Genomic_DNA"/>
</dbReference>
<dbReference type="OrthoDB" id="8740261at2"/>
<feature type="transmembrane region" description="Helical" evidence="6">
    <location>
        <begin position="21"/>
        <end position="42"/>
    </location>
</feature>
<dbReference type="InterPro" id="IPR025857">
    <property type="entry name" value="MacB_PCD"/>
</dbReference>
<comment type="subcellular location">
    <subcellularLocation>
        <location evidence="1">Cell membrane</location>
        <topology evidence="1">Multi-pass membrane protein</topology>
    </subcellularLocation>
</comment>
<evidence type="ECO:0000313" key="9">
    <source>
        <dbReference type="EMBL" id="KQC30670.1"/>
    </source>
</evidence>
<feature type="transmembrane region" description="Helical" evidence="6">
    <location>
        <begin position="728"/>
        <end position="747"/>
    </location>
</feature>
<evidence type="ECO:0000259" key="7">
    <source>
        <dbReference type="Pfam" id="PF02687"/>
    </source>
</evidence>
<evidence type="ECO:0000256" key="3">
    <source>
        <dbReference type="ARBA" id="ARBA00022692"/>
    </source>
</evidence>
<dbReference type="PANTHER" id="PTHR30572:SF18">
    <property type="entry name" value="ABC-TYPE MACROLIDE FAMILY EXPORT SYSTEM PERMEASE COMPONENT 2"/>
    <property type="match status" value="1"/>
</dbReference>
<proteinExistence type="predicted"/>
<accession>A0A0Q1C0I9</accession>
<dbReference type="Pfam" id="PF02687">
    <property type="entry name" value="FtsX"/>
    <property type="match status" value="2"/>
</dbReference>
<evidence type="ECO:0000259" key="8">
    <source>
        <dbReference type="Pfam" id="PF12704"/>
    </source>
</evidence>
<feature type="transmembrane region" description="Helical" evidence="6">
    <location>
        <begin position="762"/>
        <end position="785"/>
    </location>
</feature>
<dbReference type="AlphaFoldDB" id="A0A0Q1C0I9"/>
<evidence type="ECO:0000256" key="4">
    <source>
        <dbReference type="ARBA" id="ARBA00022989"/>
    </source>
</evidence>
<dbReference type="Proteomes" id="UP000050827">
    <property type="component" value="Unassembled WGS sequence"/>
</dbReference>
<dbReference type="GO" id="GO:0022857">
    <property type="term" value="F:transmembrane transporter activity"/>
    <property type="evidence" value="ECO:0007669"/>
    <property type="project" value="TreeGrafter"/>
</dbReference>
<evidence type="ECO:0000256" key="6">
    <source>
        <dbReference type="SAM" id="Phobius"/>
    </source>
</evidence>
<evidence type="ECO:0000256" key="5">
    <source>
        <dbReference type="ARBA" id="ARBA00023136"/>
    </source>
</evidence>
<feature type="transmembrane region" description="Helical" evidence="6">
    <location>
        <begin position="428"/>
        <end position="449"/>
    </location>
</feature>
<gene>
    <name evidence="9" type="ORF">AAY42_12865</name>
</gene>
<protein>
    <submittedName>
        <fullName evidence="9">ABC transporter permease</fullName>
    </submittedName>
</protein>
<evidence type="ECO:0000256" key="2">
    <source>
        <dbReference type="ARBA" id="ARBA00022475"/>
    </source>
</evidence>
<feature type="transmembrane region" description="Helical" evidence="6">
    <location>
        <begin position="287"/>
        <end position="308"/>
    </location>
</feature>